<protein>
    <submittedName>
        <fullName evidence="2">Polysaccharide pyruvyl transferase family protein</fullName>
    </submittedName>
</protein>
<dbReference type="GO" id="GO:0016740">
    <property type="term" value="F:transferase activity"/>
    <property type="evidence" value="ECO:0007669"/>
    <property type="project" value="UniProtKB-KW"/>
</dbReference>
<gene>
    <name evidence="2" type="ORF">NB037_01470</name>
</gene>
<name>A0A9X2DU27_9MICO</name>
<feature type="domain" description="Polysaccharide pyruvyl transferase" evidence="1">
    <location>
        <begin position="71"/>
        <end position="201"/>
    </location>
</feature>
<keyword evidence="2" id="KW-0808">Transferase</keyword>
<sequence>MNAFAWNPRRKRLPYLRPRHNNFGDLLGPLVVRLMVEKALGRSDQLRATATGDRTLLTVGSVMHFAQDGDVVWGTGVNGKVRLDEHLFSDLSVRAVRGPRTRRWLMEHKSIEAPEVYGDPALLLPSLRPDLVAAAQQKSHSLTVIPNMNEMSRYRKHPAFFSPRRAVERVLLRIARSEAVVGSSLHAVILAEALGVPAALVRSQAEAPLKYADYFEGTGRPDTVGFDDLDSAINWASSHASRPTDQLAGWDSTALSSAFPVDLWTPPSSR</sequence>
<dbReference type="RefSeq" id="WP_251942955.1">
    <property type="nucleotide sequence ID" value="NZ_JAMRYM010000002.1"/>
</dbReference>
<organism evidence="2 3">
    <name type="scientific">Rathayibacter rubneri</name>
    <dbReference type="NCBI Taxonomy" id="2950106"/>
    <lineage>
        <taxon>Bacteria</taxon>
        <taxon>Bacillati</taxon>
        <taxon>Actinomycetota</taxon>
        <taxon>Actinomycetes</taxon>
        <taxon>Micrococcales</taxon>
        <taxon>Microbacteriaceae</taxon>
        <taxon>Rathayibacter</taxon>
    </lineage>
</organism>
<dbReference type="Proteomes" id="UP001155240">
    <property type="component" value="Unassembled WGS sequence"/>
</dbReference>
<evidence type="ECO:0000313" key="2">
    <source>
        <dbReference type="EMBL" id="MCM6761075.1"/>
    </source>
</evidence>
<evidence type="ECO:0000313" key="3">
    <source>
        <dbReference type="Proteomes" id="UP001155240"/>
    </source>
</evidence>
<accession>A0A9X2DU27</accession>
<evidence type="ECO:0000259" key="1">
    <source>
        <dbReference type="Pfam" id="PF04230"/>
    </source>
</evidence>
<keyword evidence="3" id="KW-1185">Reference proteome</keyword>
<reference evidence="2" key="1">
    <citation type="submission" date="2022-06" db="EMBL/GenBank/DDBJ databases">
        <title>Whole genome shotgun sequencing (WGS) of Rathayibacter sp. ZW T2_19, isolated from stored onions (Allium cepa).</title>
        <authorList>
            <person name="Stoll D.A."/>
            <person name="Huch M."/>
        </authorList>
    </citation>
    <scope>NUCLEOTIDE SEQUENCE</scope>
    <source>
        <strain evidence="2">ZW T2_19</strain>
    </source>
</reference>
<dbReference type="InterPro" id="IPR007345">
    <property type="entry name" value="Polysacch_pyruvyl_Trfase"/>
</dbReference>
<dbReference type="AlphaFoldDB" id="A0A9X2DU27"/>
<dbReference type="Pfam" id="PF04230">
    <property type="entry name" value="PS_pyruv_trans"/>
    <property type="match status" value="1"/>
</dbReference>
<dbReference type="EMBL" id="JAMRYM010000002">
    <property type="protein sequence ID" value="MCM6761075.1"/>
    <property type="molecule type" value="Genomic_DNA"/>
</dbReference>
<comment type="caution">
    <text evidence="2">The sequence shown here is derived from an EMBL/GenBank/DDBJ whole genome shotgun (WGS) entry which is preliminary data.</text>
</comment>
<proteinExistence type="predicted"/>